<accession>A0A937X5N7</accession>
<keyword evidence="2" id="KW-0479">Metal-binding</keyword>
<sequence length="334" mass="37841">MGQPLPVTLRMGAYVAKQKLLGRKRFPMVLMLEPTLKCNLTCTGCGKIRQDEELMGLMLSYEECMASVEECGAPAVSIAGGEPLVHPEIDRIVAGCIARKKLTMLCTNGILIERAFKKMQPSPYFTFIFHLDGLREHHDLMVERHGVFDKVIAGIKRAKELGFRVATNTTLFKSSPVDDTAELFRYLMGLGVDGVIVSPAFSYEEVDPAHDIFMSRDEAIAHFRQIHEQAGPNIRYYHTPQYIDFLRGERFYMCTPWGNPLRDPGGWKGPCYLLTDQRYDTFEEMIDSTRWEEYGYGRNPRCAKCMAHVGYEASTVVHAGIVDSMRMMSQNLLS</sequence>
<evidence type="ECO:0000256" key="4">
    <source>
        <dbReference type="ARBA" id="ARBA00023014"/>
    </source>
</evidence>
<dbReference type="PANTHER" id="PTHR11228:SF22">
    <property type="entry name" value="PEPTIDE BIOSYNTHESIS PROTEIN YYDG-RELATED"/>
    <property type="match status" value="1"/>
</dbReference>
<proteinExistence type="predicted"/>
<dbReference type="Proteomes" id="UP000703893">
    <property type="component" value="Unassembled WGS sequence"/>
</dbReference>
<name>A0A937X5N7_9BACT</name>
<protein>
    <submittedName>
        <fullName evidence="6">Adenosyl-hopene transferase HpnH</fullName>
    </submittedName>
</protein>
<dbReference type="SFLD" id="SFLDF00397">
    <property type="entry name" value="adenosyl-hopene_transferase"/>
    <property type="match status" value="1"/>
</dbReference>
<organism evidence="6 7">
    <name type="scientific">Candidatus Tanganyikabacteria bacterium</name>
    <dbReference type="NCBI Taxonomy" id="2961651"/>
    <lineage>
        <taxon>Bacteria</taxon>
        <taxon>Bacillati</taxon>
        <taxon>Candidatus Sericytochromatia</taxon>
        <taxon>Candidatus Tanganyikabacteria</taxon>
    </lineage>
</organism>
<evidence type="ECO:0000259" key="5">
    <source>
        <dbReference type="PROSITE" id="PS51918"/>
    </source>
</evidence>
<dbReference type="AlphaFoldDB" id="A0A937X5N7"/>
<dbReference type="Pfam" id="PF11946">
    <property type="entry name" value="DUF3463"/>
    <property type="match status" value="1"/>
</dbReference>
<dbReference type="NCBIfam" id="TIGR03470">
    <property type="entry name" value="HpnH"/>
    <property type="match status" value="1"/>
</dbReference>
<evidence type="ECO:0000256" key="2">
    <source>
        <dbReference type="ARBA" id="ARBA00022723"/>
    </source>
</evidence>
<dbReference type="InterPro" id="IPR007197">
    <property type="entry name" value="rSAM"/>
</dbReference>
<dbReference type="SUPFAM" id="SSF102114">
    <property type="entry name" value="Radical SAM enzymes"/>
    <property type="match status" value="1"/>
</dbReference>
<dbReference type="PANTHER" id="PTHR11228">
    <property type="entry name" value="RADICAL SAM DOMAIN PROTEIN"/>
    <property type="match status" value="1"/>
</dbReference>
<evidence type="ECO:0000256" key="1">
    <source>
        <dbReference type="ARBA" id="ARBA00022691"/>
    </source>
</evidence>
<keyword evidence="1" id="KW-0949">S-adenosyl-L-methionine</keyword>
<dbReference type="Gene3D" id="3.20.20.70">
    <property type="entry name" value="Aldolase class I"/>
    <property type="match status" value="1"/>
</dbReference>
<dbReference type="CDD" id="cd01335">
    <property type="entry name" value="Radical_SAM"/>
    <property type="match status" value="1"/>
</dbReference>
<evidence type="ECO:0000313" key="6">
    <source>
        <dbReference type="EMBL" id="MBM3276263.1"/>
    </source>
</evidence>
<comment type="caution">
    <text evidence="6">The sequence shown here is derived from an EMBL/GenBank/DDBJ whole genome shotgun (WGS) entry which is preliminary data.</text>
</comment>
<dbReference type="GO" id="GO:0046872">
    <property type="term" value="F:metal ion binding"/>
    <property type="evidence" value="ECO:0007669"/>
    <property type="project" value="UniProtKB-KW"/>
</dbReference>
<dbReference type="SFLD" id="SFLDS00029">
    <property type="entry name" value="Radical_SAM"/>
    <property type="match status" value="1"/>
</dbReference>
<dbReference type="InterPro" id="IPR022563">
    <property type="entry name" value="DUF3463"/>
</dbReference>
<gene>
    <name evidence="6" type="primary">hpnH</name>
    <name evidence="6" type="ORF">FJZ00_14005</name>
</gene>
<evidence type="ECO:0000256" key="3">
    <source>
        <dbReference type="ARBA" id="ARBA00023004"/>
    </source>
</evidence>
<dbReference type="PROSITE" id="PS51918">
    <property type="entry name" value="RADICAL_SAM"/>
    <property type="match status" value="1"/>
</dbReference>
<dbReference type="EMBL" id="VGJX01000941">
    <property type="protein sequence ID" value="MBM3276263.1"/>
    <property type="molecule type" value="Genomic_DNA"/>
</dbReference>
<dbReference type="InterPro" id="IPR013785">
    <property type="entry name" value="Aldolase_TIM"/>
</dbReference>
<keyword evidence="6" id="KW-0808">Transferase</keyword>
<keyword evidence="4" id="KW-0411">Iron-sulfur</keyword>
<reference evidence="6 7" key="1">
    <citation type="submission" date="2019-03" db="EMBL/GenBank/DDBJ databases">
        <title>Lake Tanganyika Metagenome-Assembled Genomes (MAGs).</title>
        <authorList>
            <person name="Tran P."/>
        </authorList>
    </citation>
    <scope>NUCLEOTIDE SEQUENCE [LARGE SCALE GENOMIC DNA]</scope>
    <source>
        <strain evidence="6">K_DeepCast_65m_m2_236</strain>
    </source>
</reference>
<dbReference type="InterPro" id="IPR050377">
    <property type="entry name" value="Radical_SAM_PqqE_MftC-like"/>
</dbReference>
<dbReference type="SFLD" id="SFLDG01067">
    <property type="entry name" value="SPASM/twitch_domain_containing"/>
    <property type="match status" value="1"/>
</dbReference>
<evidence type="ECO:0000313" key="7">
    <source>
        <dbReference type="Proteomes" id="UP000703893"/>
    </source>
</evidence>
<dbReference type="InterPro" id="IPR058240">
    <property type="entry name" value="rSAM_sf"/>
</dbReference>
<feature type="domain" description="Radical SAM core" evidence="5">
    <location>
        <begin position="20"/>
        <end position="233"/>
    </location>
</feature>
<dbReference type="GO" id="GO:0016740">
    <property type="term" value="F:transferase activity"/>
    <property type="evidence" value="ECO:0007669"/>
    <property type="project" value="UniProtKB-KW"/>
</dbReference>
<dbReference type="GO" id="GO:0051536">
    <property type="term" value="F:iron-sulfur cluster binding"/>
    <property type="evidence" value="ECO:0007669"/>
    <property type="project" value="UniProtKB-KW"/>
</dbReference>
<keyword evidence="3" id="KW-0408">Iron</keyword>
<dbReference type="Pfam" id="PF04055">
    <property type="entry name" value="Radical_SAM"/>
    <property type="match status" value="1"/>
</dbReference>
<dbReference type="InterPro" id="IPR017833">
    <property type="entry name" value="Hopanoid_synth-assoc_rSAM_HpnH"/>
</dbReference>